<dbReference type="Pfam" id="PF01602">
    <property type="entry name" value="Adaptin_N"/>
    <property type="match status" value="1"/>
</dbReference>
<keyword evidence="3" id="KW-0653">Protein transport</keyword>
<comment type="subcellular location">
    <subcellularLocation>
        <location evidence="1">Endomembrane system</location>
    </subcellularLocation>
</comment>
<evidence type="ECO:0000256" key="3">
    <source>
        <dbReference type="ARBA" id="ARBA00022927"/>
    </source>
</evidence>
<dbReference type="InterPro" id="IPR002553">
    <property type="entry name" value="Clathrin/coatomer_adapt-like_N"/>
</dbReference>
<feature type="non-terminal residue" evidence="6">
    <location>
        <position position="1"/>
    </location>
</feature>
<organism evidence="6">
    <name type="scientific">Ensete ventricosum</name>
    <name type="common">Abyssinian banana</name>
    <name type="synonym">Musa ensete</name>
    <dbReference type="NCBI Taxonomy" id="4639"/>
    <lineage>
        <taxon>Eukaryota</taxon>
        <taxon>Viridiplantae</taxon>
        <taxon>Streptophyta</taxon>
        <taxon>Embryophyta</taxon>
        <taxon>Tracheophyta</taxon>
        <taxon>Spermatophyta</taxon>
        <taxon>Magnoliopsida</taxon>
        <taxon>Liliopsida</taxon>
        <taxon>Zingiberales</taxon>
        <taxon>Musaceae</taxon>
        <taxon>Ensete</taxon>
    </lineage>
</organism>
<dbReference type="InterPro" id="IPR011989">
    <property type="entry name" value="ARM-like"/>
</dbReference>
<accession>A0A445MH21</accession>
<keyword evidence="4" id="KW-0472">Membrane</keyword>
<dbReference type="Gene3D" id="1.25.10.10">
    <property type="entry name" value="Leucine-rich Repeat Variant"/>
    <property type="match status" value="1"/>
</dbReference>
<dbReference type="AlphaFoldDB" id="A0A445MH21"/>
<dbReference type="GO" id="GO:0012505">
    <property type="term" value="C:endomembrane system"/>
    <property type="evidence" value="ECO:0007669"/>
    <property type="project" value="UniProtKB-SubCell"/>
</dbReference>
<gene>
    <name evidence="6" type="ORF">BHM03_00024990</name>
</gene>
<dbReference type="InterPro" id="IPR016024">
    <property type="entry name" value="ARM-type_fold"/>
</dbReference>
<reference evidence="6" key="1">
    <citation type="journal article" date="2018" name="Data Brief">
        <title>Genome sequence data from 17 accessions of Ensete ventricosum, a staple food crop for millions in Ethiopia.</title>
        <authorList>
            <person name="Yemataw Z."/>
            <person name="Muzemil S."/>
            <person name="Ambachew D."/>
            <person name="Tripathi L."/>
            <person name="Tesfaye K."/>
            <person name="Chala A."/>
            <person name="Farbos A."/>
            <person name="O'Neill P."/>
            <person name="Moore K."/>
            <person name="Grant M."/>
            <person name="Studholme D.J."/>
        </authorList>
    </citation>
    <scope>NUCLEOTIDE SEQUENCE [LARGE SCALE GENOMIC DNA]</scope>
    <source>
        <tissue evidence="6">Leaf</tissue>
    </source>
</reference>
<dbReference type="EMBL" id="KV875936">
    <property type="protein sequence ID" value="RZR73496.1"/>
    <property type="molecule type" value="Genomic_DNA"/>
</dbReference>
<protein>
    <recommendedName>
        <fullName evidence="5">Clathrin/coatomer adaptor adaptin-like N-terminal domain-containing protein</fullName>
    </recommendedName>
</protein>
<dbReference type="SUPFAM" id="SSF48371">
    <property type="entry name" value="ARM repeat"/>
    <property type="match status" value="1"/>
</dbReference>
<sequence>FSNSNRDCCVDIFFFCFWFRYVALNMLMKAVAVDSQAVQRHRTTILECVKLLDNAYPSLFISCCFNFQDSDASIRKRALELVFLLVNDTNAKPLTKELIDYLEVSDQDFKGDLTAKICLIVEKFSQEKKWYIDQMLKVLSLKKREKKNLESGIAFHPRDPSRVGDFGEKKRLPVWGEGTRRHSSPGWISGLNLFLNQLFRRIKQIITMHKGSVALELQQRAIEFNSIIQRHQNIK</sequence>
<evidence type="ECO:0000256" key="4">
    <source>
        <dbReference type="ARBA" id="ARBA00023136"/>
    </source>
</evidence>
<dbReference type="GO" id="GO:0006886">
    <property type="term" value="P:intracellular protein transport"/>
    <property type="evidence" value="ECO:0007669"/>
    <property type="project" value="InterPro"/>
</dbReference>
<keyword evidence="2" id="KW-0813">Transport</keyword>
<proteinExistence type="predicted"/>
<evidence type="ECO:0000256" key="2">
    <source>
        <dbReference type="ARBA" id="ARBA00022448"/>
    </source>
</evidence>
<dbReference type="InterPro" id="IPR050840">
    <property type="entry name" value="Adaptor_Complx_Large_Subunit"/>
</dbReference>
<evidence type="ECO:0000313" key="6">
    <source>
        <dbReference type="EMBL" id="RZR73496.1"/>
    </source>
</evidence>
<dbReference type="GO" id="GO:0030117">
    <property type="term" value="C:membrane coat"/>
    <property type="evidence" value="ECO:0007669"/>
    <property type="project" value="InterPro"/>
</dbReference>
<feature type="domain" description="Clathrin/coatomer adaptor adaptin-like N-terminal" evidence="5">
    <location>
        <begin position="20"/>
        <end position="143"/>
    </location>
</feature>
<dbReference type="Proteomes" id="UP000290560">
    <property type="component" value="Unassembled WGS sequence"/>
</dbReference>
<evidence type="ECO:0000256" key="1">
    <source>
        <dbReference type="ARBA" id="ARBA00004308"/>
    </source>
</evidence>
<evidence type="ECO:0000259" key="5">
    <source>
        <dbReference type="Pfam" id="PF01602"/>
    </source>
</evidence>
<dbReference type="PANTHER" id="PTHR22780">
    <property type="entry name" value="ADAPTIN, ALPHA/GAMMA/EPSILON"/>
    <property type="match status" value="1"/>
</dbReference>
<name>A0A445MH21_ENSVE</name>
<dbReference type="GO" id="GO:0016192">
    <property type="term" value="P:vesicle-mediated transport"/>
    <property type="evidence" value="ECO:0007669"/>
    <property type="project" value="InterPro"/>
</dbReference>